<evidence type="ECO:0000313" key="2">
    <source>
        <dbReference type="EMBL" id="CAG2065428.1"/>
    </source>
</evidence>
<feature type="chain" id="PRO_5046966552" evidence="1">
    <location>
        <begin position="21"/>
        <end position="149"/>
    </location>
</feature>
<feature type="non-terminal residue" evidence="2">
    <location>
        <position position="1"/>
    </location>
</feature>
<accession>A0ABN7PIX8</accession>
<feature type="signal peptide" evidence="1">
    <location>
        <begin position="1"/>
        <end position="20"/>
    </location>
</feature>
<gene>
    <name evidence="2" type="ORF">TPAB3V08_LOCUS12372</name>
</gene>
<dbReference type="EMBL" id="CAJPIN010042942">
    <property type="protein sequence ID" value="CAG2065428.1"/>
    <property type="molecule type" value="Genomic_DNA"/>
</dbReference>
<dbReference type="Proteomes" id="UP001153148">
    <property type="component" value="Unassembled WGS sequence"/>
</dbReference>
<keyword evidence="3" id="KW-1185">Reference proteome</keyword>
<keyword evidence="1" id="KW-0732">Signal</keyword>
<comment type="caution">
    <text evidence="2">The sequence shown here is derived from an EMBL/GenBank/DDBJ whole genome shotgun (WGS) entry which is preliminary data.</text>
</comment>
<organism evidence="2 3">
    <name type="scientific">Timema podura</name>
    <name type="common">Walking stick</name>
    <dbReference type="NCBI Taxonomy" id="61482"/>
    <lineage>
        <taxon>Eukaryota</taxon>
        <taxon>Metazoa</taxon>
        <taxon>Ecdysozoa</taxon>
        <taxon>Arthropoda</taxon>
        <taxon>Hexapoda</taxon>
        <taxon>Insecta</taxon>
        <taxon>Pterygota</taxon>
        <taxon>Neoptera</taxon>
        <taxon>Polyneoptera</taxon>
        <taxon>Phasmatodea</taxon>
        <taxon>Timematodea</taxon>
        <taxon>Timematoidea</taxon>
        <taxon>Timematidae</taxon>
        <taxon>Timema</taxon>
    </lineage>
</organism>
<proteinExistence type="predicted"/>
<evidence type="ECO:0000256" key="1">
    <source>
        <dbReference type="SAM" id="SignalP"/>
    </source>
</evidence>
<protein>
    <submittedName>
        <fullName evidence="2">Uncharacterized protein</fullName>
    </submittedName>
</protein>
<reference evidence="2" key="1">
    <citation type="submission" date="2021-03" db="EMBL/GenBank/DDBJ databases">
        <authorList>
            <person name="Tran Van P."/>
        </authorList>
    </citation>
    <scope>NUCLEOTIDE SEQUENCE</scope>
</reference>
<evidence type="ECO:0000313" key="3">
    <source>
        <dbReference type="Proteomes" id="UP001153148"/>
    </source>
</evidence>
<name>A0ABN7PIX8_TIMPD</name>
<sequence>KNLITLQSLLFNFLLLQLRLHNPRGAKEGDAAAYAYNWQTWSKHCQSLYTLVETEIRKLQHVTSNPKNMRLSANFLQLAVAVCKQVFESERNVLEVTQLDILNETVDELMLESMPKRRKVEVGLEVIMDILQSSNKPLVILPWYQEHFL</sequence>